<comment type="subcellular location">
    <subcellularLocation>
        <location evidence="2">Cell membrane</location>
        <topology evidence="2">Lipid-anchor</topology>
        <topology evidence="2">GPI-anchor</topology>
    </subcellularLocation>
</comment>
<feature type="coiled-coil region" evidence="9">
    <location>
        <begin position="388"/>
        <end position="452"/>
    </location>
</feature>
<feature type="domain" description="Trypanosome variant surface glycoprotein B-type N-terminal" evidence="11">
    <location>
        <begin position="9"/>
        <end position="364"/>
    </location>
</feature>
<reference evidence="12" key="1">
    <citation type="submission" date="2013-02" db="EMBL/GenBank/DDBJ databases">
        <authorList>
            <person name="Cross G.A.M."/>
            <person name="Kim H.-S."/>
            <person name="Wickstead B."/>
        </authorList>
    </citation>
    <scope>NUCLEOTIDE SEQUENCE</scope>
    <source>
        <strain evidence="12">Lister 427</strain>
    </source>
</reference>
<evidence type="ECO:0000256" key="5">
    <source>
        <dbReference type="ARBA" id="ARBA00022729"/>
    </source>
</evidence>
<evidence type="ECO:0000256" key="4">
    <source>
        <dbReference type="ARBA" id="ARBA00022622"/>
    </source>
</evidence>
<keyword evidence="4" id="KW-0336">GPI-anchor</keyword>
<reference evidence="12" key="2">
    <citation type="journal article" date="2014" name="Mol. Biochem. Parasitol.">
        <title>Capturing the variant surface glycoprotein repertoire (the VSGnome) of Trypanosoma brucei Lister 427.</title>
        <authorList>
            <person name="Cross G.A."/>
            <person name="Kim H.S."/>
            <person name="Wickstead B."/>
        </authorList>
    </citation>
    <scope>NUCLEOTIDE SEQUENCE</scope>
    <source>
        <strain evidence="12">Lister 427</strain>
    </source>
</reference>
<evidence type="ECO:0000256" key="7">
    <source>
        <dbReference type="ARBA" id="ARBA00023180"/>
    </source>
</evidence>
<dbReference type="InterPro" id="IPR025932">
    <property type="entry name" value="Trypano_VSG_B_N_dom"/>
</dbReference>
<keyword evidence="5 10" id="KW-0732">Signal</keyword>
<feature type="chain" id="PRO_5004058625" evidence="10">
    <location>
        <begin position="18"/>
        <end position="473"/>
    </location>
</feature>
<name>M4SYL2_9TRYP</name>
<dbReference type="EMBL" id="KC613768">
    <property type="protein sequence ID" value="AGH61199.1"/>
    <property type="molecule type" value="Genomic_DNA"/>
</dbReference>
<evidence type="ECO:0000256" key="3">
    <source>
        <dbReference type="ARBA" id="ARBA00022475"/>
    </source>
</evidence>
<dbReference type="Pfam" id="PF13206">
    <property type="entry name" value="VSG_B"/>
    <property type="match status" value="1"/>
</dbReference>
<evidence type="ECO:0000256" key="6">
    <source>
        <dbReference type="ARBA" id="ARBA00023136"/>
    </source>
</evidence>
<dbReference type="InterPro" id="IPR027446">
    <property type="entry name" value="VSG_C_dom_sf"/>
</dbReference>
<keyword evidence="7" id="KW-0325">Glycoprotein</keyword>
<evidence type="ECO:0000256" key="9">
    <source>
        <dbReference type="SAM" id="Coils"/>
    </source>
</evidence>
<keyword evidence="6" id="KW-0472">Membrane</keyword>
<evidence type="ECO:0000313" key="12">
    <source>
        <dbReference type="EMBL" id="AGH61199.1"/>
    </source>
</evidence>
<dbReference type="GO" id="GO:0098552">
    <property type="term" value="C:side of membrane"/>
    <property type="evidence" value="ECO:0007669"/>
    <property type="project" value="UniProtKB-KW"/>
</dbReference>
<dbReference type="AlphaFoldDB" id="M4SYL2"/>
<sequence length="473" mass="50642">MLKVLALTLLLQSRADGTAVTAGSNADAYSALCSAIRVARGQVKTEEQVLRTESYKKTAAAVAVAAAGVSSIEAAAKATDKPEPKLPANSAGNETCEAISWEMCLLGLRELKEKKGTTEAQMWIKARHNEVTMQQLQHALRRFRQVSARLDQLNTEETAKLANKHLKKALIGADDNEQGLTIVTGTMTRDQACGARPATPGKLAGTSLQADMLCLCANPGGGSAQPNICGGRTATTGQTAEQDTKLKSDWEKLAASCGDPLSSDELQRGAIDNAIATVWSSITTGKGQENKYHFALGNIPTGGDGKCDATSDSNGAACVIYEHETATGLPKEIKWMQEMKAAAAAVRTLAKERQERSTLVAELQTLNLTLSNIGLGANTEVKNHPLSEKKADNQLDDTENQCEQAGTDESKCKSLKDQGCVFNSKARKCELKKELKEKLEKENQEDKDGKTNTTGSNSFVINKTPLLLAFLLF</sequence>
<evidence type="ECO:0000256" key="8">
    <source>
        <dbReference type="ARBA" id="ARBA00023288"/>
    </source>
</evidence>
<evidence type="ECO:0000256" key="2">
    <source>
        <dbReference type="ARBA" id="ARBA00004609"/>
    </source>
</evidence>
<dbReference type="GO" id="GO:0005886">
    <property type="term" value="C:plasma membrane"/>
    <property type="evidence" value="ECO:0007669"/>
    <property type="project" value="UniProtKB-SubCell"/>
</dbReference>
<organism evidence="12">
    <name type="scientific">Trypanosoma brucei</name>
    <dbReference type="NCBI Taxonomy" id="5691"/>
    <lineage>
        <taxon>Eukaryota</taxon>
        <taxon>Discoba</taxon>
        <taxon>Euglenozoa</taxon>
        <taxon>Kinetoplastea</taxon>
        <taxon>Metakinetoplastina</taxon>
        <taxon>Trypanosomatida</taxon>
        <taxon>Trypanosomatidae</taxon>
        <taxon>Trypanosoma</taxon>
    </lineage>
</organism>
<protein>
    <submittedName>
        <fullName evidence="12">Variant surface glycoprotein 643</fullName>
    </submittedName>
</protein>
<evidence type="ECO:0000256" key="1">
    <source>
        <dbReference type="ARBA" id="ARBA00002523"/>
    </source>
</evidence>
<keyword evidence="3" id="KW-1003">Cell membrane</keyword>
<evidence type="ECO:0000259" key="11">
    <source>
        <dbReference type="Pfam" id="PF13206"/>
    </source>
</evidence>
<dbReference type="SUPFAM" id="SSF118251">
    <property type="entry name" value="Variant surface glycoprotein MITAT 1.2, VSG 221, C-terminal domain"/>
    <property type="match status" value="1"/>
</dbReference>
<comment type="function">
    <text evidence="1">VSG forms a coat on the surface of the parasite. The trypanosome evades the immune response of the host by expressing a series of antigenically distinct VSGs from an estimated 1000 VSG genes.</text>
</comment>
<dbReference type="Gene3D" id="4.10.110.20">
    <property type="entry name" value="Variant surface glycoprotein MITAT 1.2, VSG 221, C-terminal domain"/>
    <property type="match status" value="1"/>
</dbReference>
<keyword evidence="9" id="KW-0175">Coiled coil</keyword>
<proteinExistence type="predicted"/>
<dbReference type="VEuPathDB" id="TriTrypDB:Tb427_000844500"/>
<feature type="signal peptide" evidence="10">
    <location>
        <begin position="1"/>
        <end position="17"/>
    </location>
</feature>
<evidence type="ECO:0000256" key="10">
    <source>
        <dbReference type="SAM" id="SignalP"/>
    </source>
</evidence>
<accession>M4SYL2</accession>
<keyword evidence="8" id="KW-0449">Lipoprotein</keyword>